<feature type="domain" description="General stress protein 17M-like" evidence="1">
    <location>
        <begin position="5"/>
        <end position="99"/>
    </location>
</feature>
<reference evidence="2 3" key="1">
    <citation type="submission" date="2016-08" db="EMBL/GenBank/DDBJ databases">
        <title>Novel Firmicute Genomes.</title>
        <authorList>
            <person name="Poppleton D.I."/>
            <person name="Gribaldo S."/>
        </authorList>
    </citation>
    <scope>NUCLEOTIDE SEQUENCE [LARGE SCALE GENOMIC DNA]</scope>
    <source>
        <strain evidence="2 3">RAOx-1</strain>
    </source>
</reference>
<comment type="caution">
    <text evidence="2">The sequence shown here is derived from an EMBL/GenBank/DDBJ whole genome shotgun (WGS) entry which is preliminary data.</text>
</comment>
<proteinExistence type="predicted"/>
<dbReference type="Pfam" id="PF11181">
    <property type="entry name" value="YflT"/>
    <property type="match status" value="1"/>
</dbReference>
<evidence type="ECO:0000313" key="3">
    <source>
        <dbReference type="Proteomes" id="UP000284219"/>
    </source>
</evidence>
<dbReference type="OrthoDB" id="2353304at2"/>
<dbReference type="InterPro" id="IPR025889">
    <property type="entry name" value="GSP17M-like_dom"/>
</dbReference>
<organism evidence="2 3">
    <name type="scientific">Ammoniphilus oxalaticus</name>
    <dbReference type="NCBI Taxonomy" id="66863"/>
    <lineage>
        <taxon>Bacteria</taxon>
        <taxon>Bacillati</taxon>
        <taxon>Bacillota</taxon>
        <taxon>Bacilli</taxon>
        <taxon>Bacillales</taxon>
        <taxon>Paenibacillaceae</taxon>
        <taxon>Aneurinibacillus group</taxon>
        <taxon>Ammoniphilus</taxon>
    </lineage>
</organism>
<protein>
    <recommendedName>
        <fullName evidence="1">General stress protein 17M-like domain-containing protein</fullName>
    </recommendedName>
</protein>
<dbReference type="RefSeq" id="WP_120190105.1">
    <property type="nucleotide sequence ID" value="NZ_MCHY01000009.1"/>
</dbReference>
<keyword evidence="3" id="KW-1185">Reference proteome</keyword>
<gene>
    <name evidence="2" type="ORF">BEP19_10230</name>
</gene>
<evidence type="ECO:0000259" key="1">
    <source>
        <dbReference type="Pfam" id="PF11181"/>
    </source>
</evidence>
<evidence type="ECO:0000313" key="2">
    <source>
        <dbReference type="EMBL" id="RKD22629.1"/>
    </source>
</evidence>
<name>A0A419SFS7_9BACL</name>
<dbReference type="EMBL" id="MCHY01000009">
    <property type="protein sequence ID" value="RKD22629.1"/>
    <property type="molecule type" value="Genomic_DNA"/>
</dbReference>
<sequence length="120" mass="13730">MEIPVAIVENGVEAVEEIRKLESEGYSLQDIYILAHSERRTNTLTDAIETNSIGILEQGIFNQIANIFRSREDELCSQMESMGIPKEIEKHLLKELNQGRLLIIAQPSEPDDPYHFYPLM</sequence>
<dbReference type="AlphaFoldDB" id="A0A419SFS7"/>
<accession>A0A419SFS7</accession>
<dbReference type="Proteomes" id="UP000284219">
    <property type="component" value="Unassembled WGS sequence"/>
</dbReference>